<gene>
    <name evidence="10" type="ORF">C3Y92_10930</name>
</gene>
<dbReference type="GO" id="GO:0051539">
    <property type="term" value="F:4 iron, 4 sulfur cluster binding"/>
    <property type="evidence" value="ECO:0007669"/>
    <property type="project" value="UniProtKB-KW"/>
</dbReference>
<dbReference type="Gene3D" id="1.10.599.10">
    <property type="entry name" value="Aldehyde Ferredoxin Oxidoreductase Protein, subunit A, domain 3"/>
    <property type="match status" value="1"/>
</dbReference>
<evidence type="ECO:0000256" key="1">
    <source>
        <dbReference type="ARBA" id="ARBA00001966"/>
    </source>
</evidence>
<keyword evidence="4" id="KW-0479">Metal-binding</keyword>
<dbReference type="Pfam" id="PF02730">
    <property type="entry name" value="AFOR_N"/>
    <property type="match status" value="1"/>
</dbReference>
<dbReference type="InterPro" id="IPR013984">
    <property type="entry name" value="Ald_Fedxn_OxRdtase_dom2"/>
</dbReference>
<dbReference type="InterPro" id="IPR051919">
    <property type="entry name" value="W-dependent_AOR"/>
</dbReference>
<accession>A0A4P6HR19</accession>
<dbReference type="Gene3D" id="3.60.9.10">
    <property type="entry name" value="Aldehyde ferredoxin oxidoreductase, N-terminal domain"/>
    <property type="match status" value="1"/>
</dbReference>
<dbReference type="OrthoDB" id="9763894at2"/>
<sequence>MHGFHGRIITVDLTRRAFTIEAADPAHLDAYLGGKGLATRLLLDRNPAGVDPLAPENNLIFAAGPLCGGVAWGASRYGVFTKSPQTGFYTESYSGGRTPQAVDAAGFDAVVLTGAANALTALTIHPDGCTFHDAADLAGLDAYATEDAARERFVLPRDDAKRVGAVVIGPAGENLCRLAMIANERWRCAGRTGVGAVMGSKKVKAIVFQGDRKRQAADPAGLAAHAAAFAKRGVETKGVQVYKAMGTTMMVGVMNAAGAFPAKYWTQGNCEHWEKISGETFHKEHEVKAHACAKCFMSCGRMAKLASGRHKGLTLEGPEYETIYAFGGLCMIDDMAEIVYLNDLCDRLGIDTISAGNLCAFTVEAVSRGRVDYPIAYNDPDGAARLIQDIASGTGIGALLGQGIKVAARAWGLEDLAVHVKGLEPAGYDPRALRGMGLAYATSDRGACHLRTTFYKPELAGMIPPDAVEGKAAMLIEFEDRLTIFDTLILCRFFRDLYTWDELTQVIGLTTGLDASEAALKRRAAAIADMTREFNLREGLTPADDRLPERIHREPLPSGKELPREAFDAMLADYYRLRNWSPQGVPTGAADL</sequence>
<keyword evidence="11" id="KW-1185">Reference proteome</keyword>
<evidence type="ECO:0000313" key="11">
    <source>
        <dbReference type="Proteomes" id="UP000293296"/>
    </source>
</evidence>
<keyword evidence="6" id="KW-0408">Iron</keyword>
<dbReference type="InterPro" id="IPR036503">
    <property type="entry name" value="Ald_Fedxn_OxRdtase_N_sf"/>
</dbReference>
<dbReference type="EMBL" id="CP026538">
    <property type="protein sequence ID" value="QAZ67708.1"/>
    <property type="molecule type" value="Genomic_DNA"/>
</dbReference>
<evidence type="ECO:0000256" key="6">
    <source>
        <dbReference type="ARBA" id="ARBA00023004"/>
    </source>
</evidence>
<dbReference type="AlphaFoldDB" id="A0A4P6HR19"/>
<dbReference type="GO" id="GO:0016625">
    <property type="term" value="F:oxidoreductase activity, acting on the aldehyde or oxo group of donors, iron-sulfur protein as acceptor"/>
    <property type="evidence" value="ECO:0007669"/>
    <property type="project" value="InterPro"/>
</dbReference>
<keyword evidence="5" id="KW-0560">Oxidoreductase</keyword>
<protein>
    <submittedName>
        <fullName evidence="10">Aldehyde:ferredoxin oxidoreductase</fullName>
    </submittedName>
</protein>
<dbReference type="RefSeq" id="WP_129352528.1">
    <property type="nucleotide sequence ID" value="NZ_CP026538.1"/>
</dbReference>
<dbReference type="GO" id="GO:0009055">
    <property type="term" value="F:electron transfer activity"/>
    <property type="evidence" value="ECO:0007669"/>
    <property type="project" value="InterPro"/>
</dbReference>
<comment type="similarity">
    <text evidence="2">Belongs to the AOR/FOR family.</text>
</comment>
<reference evidence="10 11" key="1">
    <citation type="submission" date="2018-02" db="EMBL/GenBank/DDBJ databases">
        <title>Genome sequence of Desulfovibrio carbinolicus DSM 3852.</title>
        <authorList>
            <person name="Wilbanks E."/>
            <person name="Skennerton C.T."/>
            <person name="Orphan V.J."/>
        </authorList>
    </citation>
    <scope>NUCLEOTIDE SEQUENCE [LARGE SCALE GENOMIC DNA]</scope>
    <source>
        <strain evidence="10 11">DSM 3852</strain>
    </source>
</reference>
<dbReference type="PANTHER" id="PTHR30038">
    <property type="entry name" value="ALDEHYDE FERREDOXIN OXIDOREDUCTASE"/>
    <property type="match status" value="1"/>
</dbReference>
<dbReference type="InterPro" id="IPR013985">
    <property type="entry name" value="Ald_Fedxn_OxRdtase_dom3"/>
</dbReference>
<evidence type="ECO:0000256" key="5">
    <source>
        <dbReference type="ARBA" id="ARBA00023002"/>
    </source>
</evidence>
<dbReference type="InterPro" id="IPR001203">
    <property type="entry name" value="OxRdtase_Ald_Fedxn_C"/>
</dbReference>
<keyword evidence="3" id="KW-0004">4Fe-4S</keyword>
<dbReference type="SUPFAM" id="SSF56228">
    <property type="entry name" value="Aldehyde ferredoxin oxidoreductase, N-terminal domain"/>
    <property type="match status" value="1"/>
</dbReference>
<evidence type="ECO:0000256" key="2">
    <source>
        <dbReference type="ARBA" id="ARBA00011032"/>
    </source>
</evidence>
<feature type="domain" description="Aldehyde ferredoxin oxidoreductase N-terminal" evidence="9">
    <location>
        <begin position="4"/>
        <end position="212"/>
    </location>
</feature>
<evidence type="ECO:0000256" key="8">
    <source>
        <dbReference type="ARBA" id="ARBA00049934"/>
    </source>
</evidence>
<comment type="cofactor">
    <cofactor evidence="8">
        <name>tungstopterin</name>
        <dbReference type="ChEBI" id="CHEBI:30402"/>
    </cofactor>
</comment>
<dbReference type="InterPro" id="IPR036021">
    <property type="entry name" value="Tungsten_al_ferr_oxy-like_C"/>
</dbReference>
<dbReference type="PANTHER" id="PTHR30038:SF9">
    <property type="entry name" value="ALDEHYDE FERREDOXIN OXIDOREDUCTASE"/>
    <property type="match status" value="1"/>
</dbReference>
<evidence type="ECO:0000256" key="3">
    <source>
        <dbReference type="ARBA" id="ARBA00022485"/>
    </source>
</evidence>
<dbReference type="SUPFAM" id="SSF48310">
    <property type="entry name" value="Aldehyde ferredoxin oxidoreductase, C-terminal domains"/>
    <property type="match status" value="1"/>
</dbReference>
<dbReference type="GO" id="GO:0046872">
    <property type="term" value="F:metal ion binding"/>
    <property type="evidence" value="ECO:0007669"/>
    <property type="project" value="UniProtKB-KW"/>
</dbReference>
<evidence type="ECO:0000313" key="10">
    <source>
        <dbReference type="EMBL" id="QAZ67708.1"/>
    </source>
</evidence>
<keyword evidence="7" id="KW-0411">Iron-sulfur</keyword>
<dbReference type="InterPro" id="IPR013983">
    <property type="entry name" value="Ald_Fedxn_OxRdtase_N"/>
</dbReference>
<organism evidence="10 11">
    <name type="scientific">Solidesulfovibrio carbinolicus</name>
    <dbReference type="NCBI Taxonomy" id="296842"/>
    <lineage>
        <taxon>Bacteria</taxon>
        <taxon>Pseudomonadati</taxon>
        <taxon>Thermodesulfobacteriota</taxon>
        <taxon>Desulfovibrionia</taxon>
        <taxon>Desulfovibrionales</taxon>
        <taxon>Desulfovibrionaceae</taxon>
        <taxon>Solidesulfovibrio</taxon>
    </lineage>
</organism>
<dbReference type="KEGG" id="dcb:C3Y92_10930"/>
<evidence type="ECO:0000256" key="7">
    <source>
        <dbReference type="ARBA" id="ARBA00023014"/>
    </source>
</evidence>
<name>A0A4P6HR19_9BACT</name>
<dbReference type="SMART" id="SM00790">
    <property type="entry name" value="AFOR_N"/>
    <property type="match status" value="1"/>
</dbReference>
<comment type="cofactor">
    <cofactor evidence="1">
        <name>[4Fe-4S] cluster</name>
        <dbReference type="ChEBI" id="CHEBI:49883"/>
    </cofactor>
</comment>
<evidence type="ECO:0000256" key="4">
    <source>
        <dbReference type="ARBA" id="ARBA00022723"/>
    </source>
</evidence>
<dbReference type="Proteomes" id="UP000293296">
    <property type="component" value="Chromosome"/>
</dbReference>
<evidence type="ECO:0000259" key="9">
    <source>
        <dbReference type="SMART" id="SM00790"/>
    </source>
</evidence>
<dbReference type="Gene3D" id="1.10.569.10">
    <property type="entry name" value="Aldehyde Ferredoxin Oxidoreductase Protein, subunit A, domain 2"/>
    <property type="match status" value="1"/>
</dbReference>
<proteinExistence type="inferred from homology"/>
<dbReference type="Pfam" id="PF01314">
    <property type="entry name" value="AFOR_C"/>
    <property type="match status" value="1"/>
</dbReference>